<dbReference type="GO" id="GO:0015421">
    <property type="term" value="F:ABC-type oligopeptide transporter activity"/>
    <property type="evidence" value="ECO:0007669"/>
    <property type="project" value="TreeGrafter"/>
</dbReference>
<evidence type="ECO:0000259" key="11">
    <source>
        <dbReference type="PROSITE" id="PS50929"/>
    </source>
</evidence>
<feature type="transmembrane region" description="Helical" evidence="9">
    <location>
        <begin position="73"/>
        <end position="97"/>
    </location>
</feature>
<protein>
    <submittedName>
        <fullName evidence="12">ABC transporter</fullName>
    </submittedName>
</protein>
<keyword evidence="6" id="KW-0067">ATP-binding</keyword>
<evidence type="ECO:0000313" key="12">
    <source>
        <dbReference type="EMBL" id="PWG63774.1"/>
    </source>
</evidence>
<keyword evidence="5" id="KW-0547">Nucleotide-binding</keyword>
<feature type="transmembrane region" description="Helical" evidence="9">
    <location>
        <begin position="155"/>
        <end position="172"/>
    </location>
</feature>
<dbReference type="PROSITE" id="PS50893">
    <property type="entry name" value="ABC_TRANSPORTER_2"/>
    <property type="match status" value="1"/>
</dbReference>
<dbReference type="InterPro" id="IPR011527">
    <property type="entry name" value="ABC1_TM_dom"/>
</dbReference>
<dbReference type="SUPFAM" id="SSF52540">
    <property type="entry name" value="P-loop containing nucleoside triphosphate hydrolases"/>
    <property type="match status" value="1"/>
</dbReference>
<dbReference type="InterPro" id="IPR003439">
    <property type="entry name" value="ABC_transporter-like_ATP-bd"/>
</dbReference>
<evidence type="ECO:0000256" key="3">
    <source>
        <dbReference type="ARBA" id="ARBA00022475"/>
    </source>
</evidence>
<dbReference type="Pfam" id="PF00664">
    <property type="entry name" value="ABC_membrane"/>
    <property type="match status" value="1"/>
</dbReference>
<dbReference type="InterPro" id="IPR003593">
    <property type="entry name" value="AAA+_ATPase"/>
</dbReference>
<dbReference type="GO" id="GO:0005886">
    <property type="term" value="C:plasma membrane"/>
    <property type="evidence" value="ECO:0007669"/>
    <property type="project" value="UniProtKB-SubCell"/>
</dbReference>
<evidence type="ECO:0000256" key="5">
    <source>
        <dbReference type="ARBA" id="ARBA00022741"/>
    </source>
</evidence>
<comment type="caution">
    <text evidence="12">The sequence shown here is derived from an EMBL/GenBank/DDBJ whole genome shotgun (WGS) entry which is preliminary data.</text>
</comment>
<dbReference type="PROSITE" id="PS00211">
    <property type="entry name" value="ABC_TRANSPORTER_1"/>
    <property type="match status" value="1"/>
</dbReference>
<keyword evidence="2" id="KW-0813">Transport</keyword>
<evidence type="ECO:0000256" key="2">
    <source>
        <dbReference type="ARBA" id="ARBA00022448"/>
    </source>
</evidence>
<evidence type="ECO:0000256" key="9">
    <source>
        <dbReference type="SAM" id="Phobius"/>
    </source>
</evidence>
<feature type="domain" description="ABC transporter" evidence="10">
    <location>
        <begin position="353"/>
        <end position="587"/>
    </location>
</feature>
<comment type="subcellular location">
    <subcellularLocation>
        <location evidence="1">Cell membrane</location>
        <topology evidence="1">Multi-pass membrane protein</topology>
    </subcellularLocation>
</comment>
<name>A0A2U2N456_9GAMM</name>
<evidence type="ECO:0000259" key="10">
    <source>
        <dbReference type="PROSITE" id="PS50893"/>
    </source>
</evidence>
<dbReference type="Gene3D" id="3.40.50.300">
    <property type="entry name" value="P-loop containing nucleotide triphosphate hydrolases"/>
    <property type="match status" value="1"/>
</dbReference>
<dbReference type="InterPro" id="IPR027417">
    <property type="entry name" value="P-loop_NTPase"/>
</dbReference>
<evidence type="ECO:0000256" key="1">
    <source>
        <dbReference type="ARBA" id="ARBA00004651"/>
    </source>
</evidence>
<evidence type="ECO:0000256" key="4">
    <source>
        <dbReference type="ARBA" id="ARBA00022692"/>
    </source>
</evidence>
<feature type="domain" description="ABC transmembrane type-1" evidence="11">
    <location>
        <begin position="26"/>
        <end position="319"/>
    </location>
</feature>
<dbReference type="Pfam" id="PF00005">
    <property type="entry name" value="ABC_tran"/>
    <property type="match status" value="1"/>
</dbReference>
<keyword evidence="4 9" id="KW-0812">Transmembrane</keyword>
<dbReference type="SMART" id="SM00382">
    <property type="entry name" value="AAA"/>
    <property type="match status" value="1"/>
</dbReference>
<reference evidence="12 13" key="1">
    <citation type="submission" date="2018-05" db="EMBL/GenBank/DDBJ databases">
        <title>Spiribacter halobius sp. nov., a moderately halophilic bacterium isolated from marine solar saltern.</title>
        <authorList>
            <person name="Zheng W.-S."/>
            <person name="Lu D.-C."/>
            <person name="Du Z.-J."/>
        </authorList>
    </citation>
    <scope>NUCLEOTIDE SEQUENCE [LARGE SCALE GENOMIC DNA]</scope>
    <source>
        <strain evidence="12 13">E85</strain>
    </source>
</reference>
<dbReference type="Proteomes" id="UP000245474">
    <property type="component" value="Unassembled WGS sequence"/>
</dbReference>
<dbReference type="SUPFAM" id="SSF90123">
    <property type="entry name" value="ABC transporter transmembrane region"/>
    <property type="match status" value="1"/>
</dbReference>
<dbReference type="Gene3D" id="1.20.1560.10">
    <property type="entry name" value="ABC transporter type 1, transmembrane domain"/>
    <property type="match status" value="1"/>
</dbReference>
<keyword evidence="3" id="KW-1003">Cell membrane</keyword>
<accession>A0A2U2N456</accession>
<dbReference type="EMBL" id="QFFI01000009">
    <property type="protein sequence ID" value="PWG63774.1"/>
    <property type="molecule type" value="Genomic_DNA"/>
</dbReference>
<feature type="transmembrane region" description="Helical" evidence="9">
    <location>
        <begin position="259"/>
        <end position="284"/>
    </location>
</feature>
<gene>
    <name evidence="12" type="ORF">DEM34_07640</name>
</gene>
<proteinExistence type="predicted"/>
<dbReference type="GO" id="GO:0016887">
    <property type="term" value="F:ATP hydrolysis activity"/>
    <property type="evidence" value="ECO:0007669"/>
    <property type="project" value="InterPro"/>
</dbReference>
<dbReference type="RefSeq" id="WP_109677950.1">
    <property type="nucleotide sequence ID" value="NZ_CP086615.1"/>
</dbReference>
<evidence type="ECO:0000313" key="13">
    <source>
        <dbReference type="Proteomes" id="UP000245474"/>
    </source>
</evidence>
<sequence>MDNAQSSWQALLRLLRYARGYRRRIAAAVACSTVNKLFDIAPEILIGIAIDVVVNREDSFVASLGLTEPGQQIAALAVLTFFIWAGESLFEYAYMLLWRNLAQRLQADLRQDAYEHLQRQEMAFFERRSTGDLVAVLNDDVNQLERFLDGGANDLVQVLVTVLAVGGVFFLLSPLIALLAFTPVPLIVWGAFFFQRRAAPRYNAVRAQVGALANRLANNIGGMATIKSFTAEGREAERLRAESEAYVAANRQAIAVSSAFIPVIRMAILSGFLLTFTVGGFQVLNGQLNVGAYGVLVFLTQRLLWPLTGLAQTIDLFERAMASTRRILDLMAIPVGAAAGGDRRLPEPVRGEVSFETVTFRYPESGAGVAGVSLHLPAGRTLALVGATGSGKSTLVKLLLRFQVPDAGRILIDGVPVETLTLDSLRGAIGLVSQDVFLFEGSIRDNIAYGRPDADDADIERAARQAEAWEFIERLPHGLDTAVGERGVRLSGGQRQRLSLARALLKDPPILVLDEATSAVDNETEAAIQRSLAHLSHDRTVIVIAHRLSTIVGADEIVVLEAGRIAERGDHASLLARNGLYAAQWRVQTGGAAEMEAHSAAR</sequence>
<organism evidence="12 13">
    <name type="scientific">Sediminicurvatus halobius</name>
    <dbReference type="NCBI Taxonomy" id="2182432"/>
    <lineage>
        <taxon>Bacteria</taxon>
        <taxon>Pseudomonadati</taxon>
        <taxon>Pseudomonadota</taxon>
        <taxon>Gammaproteobacteria</taxon>
        <taxon>Chromatiales</taxon>
        <taxon>Ectothiorhodospiraceae</taxon>
        <taxon>Sediminicurvatus</taxon>
    </lineage>
</organism>
<keyword evidence="8 9" id="KW-0472">Membrane</keyword>
<keyword evidence="7 9" id="KW-1133">Transmembrane helix</keyword>
<evidence type="ECO:0000256" key="8">
    <source>
        <dbReference type="ARBA" id="ARBA00023136"/>
    </source>
</evidence>
<dbReference type="InterPro" id="IPR039421">
    <property type="entry name" value="Type_1_exporter"/>
</dbReference>
<keyword evidence="13" id="KW-1185">Reference proteome</keyword>
<evidence type="ECO:0000256" key="6">
    <source>
        <dbReference type="ARBA" id="ARBA00022840"/>
    </source>
</evidence>
<dbReference type="OrthoDB" id="6336411at2"/>
<dbReference type="AlphaFoldDB" id="A0A2U2N456"/>
<dbReference type="FunFam" id="3.40.50.300:FF:000221">
    <property type="entry name" value="Multidrug ABC transporter ATP-binding protein"/>
    <property type="match status" value="1"/>
</dbReference>
<dbReference type="PROSITE" id="PS50929">
    <property type="entry name" value="ABC_TM1F"/>
    <property type="match status" value="1"/>
</dbReference>
<dbReference type="InterPro" id="IPR017871">
    <property type="entry name" value="ABC_transporter-like_CS"/>
</dbReference>
<evidence type="ECO:0000256" key="7">
    <source>
        <dbReference type="ARBA" id="ARBA00022989"/>
    </source>
</evidence>
<dbReference type="PANTHER" id="PTHR43394">
    <property type="entry name" value="ATP-DEPENDENT PERMEASE MDL1, MITOCHONDRIAL"/>
    <property type="match status" value="1"/>
</dbReference>
<dbReference type="PANTHER" id="PTHR43394:SF1">
    <property type="entry name" value="ATP-BINDING CASSETTE SUB-FAMILY B MEMBER 10, MITOCHONDRIAL"/>
    <property type="match status" value="1"/>
</dbReference>
<dbReference type="CDD" id="cd18565">
    <property type="entry name" value="ABC_6TM_exporter_like"/>
    <property type="match status" value="1"/>
</dbReference>
<dbReference type="GO" id="GO:0005524">
    <property type="term" value="F:ATP binding"/>
    <property type="evidence" value="ECO:0007669"/>
    <property type="project" value="UniProtKB-KW"/>
</dbReference>
<dbReference type="InterPro" id="IPR036640">
    <property type="entry name" value="ABC1_TM_sf"/>
</dbReference>